<dbReference type="STRING" id="428993.SAMN06296058_0001"/>
<dbReference type="RefSeq" id="WP_176140737.1">
    <property type="nucleotide sequence ID" value="NZ_FUZV01000001.1"/>
</dbReference>
<gene>
    <name evidence="1" type="ORF">SAMN06296058_0001</name>
</gene>
<dbReference type="AlphaFoldDB" id="A0A1T5IJ23"/>
<feature type="non-terminal residue" evidence="1">
    <location>
        <position position="1"/>
    </location>
</feature>
<evidence type="ECO:0000313" key="1">
    <source>
        <dbReference type="EMBL" id="SKC39147.1"/>
    </source>
</evidence>
<organism evidence="1 2">
    <name type="scientific">Pseudoxanthomonas indica</name>
    <dbReference type="NCBI Taxonomy" id="428993"/>
    <lineage>
        <taxon>Bacteria</taxon>
        <taxon>Pseudomonadati</taxon>
        <taxon>Pseudomonadota</taxon>
        <taxon>Gammaproteobacteria</taxon>
        <taxon>Lysobacterales</taxon>
        <taxon>Lysobacteraceae</taxon>
        <taxon>Pseudoxanthomonas</taxon>
    </lineage>
</organism>
<reference evidence="1 2" key="1">
    <citation type="submission" date="2017-02" db="EMBL/GenBank/DDBJ databases">
        <authorList>
            <person name="Peterson S.W."/>
        </authorList>
    </citation>
    <scope>NUCLEOTIDE SEQUENCE [LARGE SCALE GENOMIC DNA]</scope>
    <source>
        <strain evidence="1 2">P15</strain>
    </source>
</reference>
<dbReference type="Proteomes" id="UP000190341">
    <property type="component" value="Unassembled WGS sequence"/>
</dbReference>
<keyword evidence="2" id="KW-1185">Reference proteome</keyword>
<dbReference type="EMBL" id="FUZV01000001">
    <property type="protein sequence ID" value="SKC39147.1"/>
    <property type="molecule type" value="Genomic_DNA"/>
</dbReference>
<evidence type="ECO:0000313" key="2">
    <source>
        <dbReference type="Proteomes" id="UP000190341"/>
    </source>
</evidence>
<name>A0A1T5IJ23_9GAMM</name>
<proteinExistence type="predicted"/>
<accession>A0A1T5IJ23</accession>
<sequence length="71" mass="8216">ISKPVHILTTSATPRRVVNMTAIAAVDAQIREQFERLDRLLSQQRARNYQDIFEIKPRGKKWQEANPKQAS</sequence>
<protein>
    <submittedName>
        <fullName evidence="1">Uncharacterized protein</fullName>
    </submittedName>
</protein>